<dbReference type="EMBL" id="MU005576">
    <property type="protein sequence ID" value="KAF2686833.1"/>
    <property type="molecule type" value="Genomic_DNA"/>
</dbReference>
<evidence type="ECO:0000313" key="2">
    <source>
        <dbReference type="Proteomes" id="UP000799291"/>
    </source>
</evidence>
<gene>
    <name evidence="1" type="ORF">K458DRAFT_485978</name>
</gene>
<accession>A0A6G1J9G3</accession>
<evidence type="ECO:0000313" key="1">
    <source>
        <dbReference type="EMBL" id="KAF2686833.1"/>
    </source>
</evidence>
<reference evidence="1" key="1">
    <citation type="journal article" date="2020" name="Stud. Mycol.">
        <title>101 Dothideomycetes genomes: a test case for predicting lifestyles and emergence of pathogens.</title>
        <authorList>
            <person name="Haridas S."/>
            <person name="Albert R."/>
            <person name="Binder M."/>
            <person name="Bloem J."/>
            <person name="Labutti K."/>
            <person name="Salamov A."/>
            <person name="Andreopoulos B."/>
            <person name="Baker S."/>
            <person name="Barry K."/>
            <person name="Bills G."/>
            <person name="Bluhm B."/>
            <person name="Cannon C."/>
            <person name="Castanera R."/>
            <person name="Culley D."/>
            <person name="Daum C."/>
            <person name="Ezra D."/>
            <person name="Gonzalez J."/>
            <person name="Henrissat B."/>
            <person name="Kuo A."/>
            <person name="Liang C."/>
            <person name="Lipzen A."/>
            <person name="Lutzoni F."/>
            <person name="Magnuson J."/>
            <person name="Mondo S."/>
            <person name="Nolan M."/>
            <person name="Ohm R."/>
            <person name="Pangilinan J."/>
            <person name="Park H.-J."/>
            <person name="Ramirez L."/>
            <person name="Alfaro M."/>
            <person name="Sun H."/>
            <person name="Tritt A."/>
            <person name="Yoshinaga Y."/>
            <person name="Zwiers L.-H."/>
            <person name="Turgeon B."/>
            <person name="Goodwin S."/>
            <person name="Spatafora J."/>
            <person name="Crous P."/>
            <person name="Grigoriev I."/>
        </authorList>
    </citation>
    <scope>NUCLEOTIDE SEQUENCE</scope>
    <source>
        <strain evidence="1">CBS 122367</strain>
    </source>
</reference>
<protein>
    <submittedName>
        <fullName evidence="1">Uncharacterized protein</fullName>
    </submittedName>
</protein>
<dbReference type="Proteomes" id="UP000799291">
    <property type="component" value="Unassembled WGS sequence"/>
</dbReference>
<name>A0A6G1J9G3_9PLEO</name>
<proteinExistence type="predicted"/>
<organism evidence="1 2">
    <name type="scientific">Lentithecium fluviatile CBS 122367</name>
    <dbReference type="NCBI Taxonomy" id="1168545"/>
    <lineage>
        <taxon>Eukaryota</taxon>
        <taxon>Fungi</taxon>
        <taxon>Dikarya</taxon>
        <taxon>Ascomycota</taxon>
        <taxon>Pezizomycotina</taxon>
        <taxon>Dothideomycetes</taxon>
        <taxon>Pleosporomycetidae</taxon>
        <taxon>Pleosporales</taxon>
        <taxon>Massarineae</taxon>
        <taxon>Lentitheciaceae</taxon>
        <taxon>Lentithecium</taxon>
    </lineage>
</organism>
<keyword evidence="2" id="KW-1185">Reference proteome</keyword>
<dbReference type="AlphaFoldDB" id="A0A6G1J9G3"/>
<sequence length="191" mass="20941">MCSVLHYIWMRKAPPATASVPHPRILSHHDAAQTQFDKFRHSRPLALRPQMHYHGPSRCTASAWPRPASARRASSGMPLKSNTATRLAGGVTYEPREAAAASGALPSLGRQAAFAGCDRYGSSGNTQPRTLGRRLWDGTSMRVSQGRWRTAVLHQCAVQAASTWNSAIWPLQVAEARDSPTKGCGRRRRAF</sequence>